<gene>
    <name evidence="7" type="ORF">RJ639_034436</name>
</gene>
<evidence type="ECO:0000256" key="3">
    <source>
        <dbReference type="ARBA" id="ARBA00022679"/>
    </source>
</evidence>
<dbReference type="Pfam" id="PF04564">
    <property type="entry name" value="U-box"/>
    <property type="match status" value="1"/>
</dbReference>
<dbReference type="InterPro" id="IPR045210">
    <property type="entry name" value="RING-Ubox_PUB"/>
</dbReference>
<dbReference type="PANTHER" id="PTHR22849">
    <property type="entry name" value="WDSAM1 PROTEIN"/>
    <property type="match status" value="1"/>
</dbReference>
<dbReference type="Gene3D" id="1.25.10.10">
    <property type="entry name" value="Leucine-rich Repeat Variant"/>
    <property type="match status" value="1"/>
</dbReference>
<dbReference type="PROSITE" id="PS51698">
    <property type="entry name" value="U_BOX"/>
    <property type="match status" value="1"/>
</dbReference>
<name>A0AA88WWF6_9ASTE</name>
<evidence type="ECO:0000256" key="2">
    <source>
        <dbReference type="ARBA" id="ARBA00004906"/>
    </source>
</evidence>
<dbReference type="SUPFAM" id="SSF48371">
    <property type="entry name" value="ARM repeat"/>
    <property type="match status" value="1"/>
</dbReference>
<dbReference type="Gene3D" id="3.30.40.10">
    <property type="entry name" value="Zinc/RING finger domain, C3HC4 (zinc finger)"/>
    <property type="match status" value="1"/>
</dbReference>
<reference evidence="7" key="1">
    <citation type="submission" date="2022-12" db="EMBL/GenBank/DDBJ databases">
        <title>Draft genome assemblies for two species of Escallonia (Escalloniales).</title>
        <authorList>
            <person name="Chanderbali A."/>
            <person name="Dervinis C."/>
            <person name="Anghel I."/>
            <person name="Soltis D."/>
            <person name="Soltis P."/>
            <person name="Zapata F."/>
        </authorList>
    </citation>
    <scope>NUCLEOTIDE SEQUENCE</scope>
    <source>
        <strain evidence="7">UCBG64.0493</strain>
        <tissue evidence="7">Leaf</tissue>
    </source>
</reference>
<dbReference type="EC" id="2.3.2.27" evidence="5"/>
<dbReference type="InterPro" id="IPR013083">
    <property type="entry name" value="Znf_RING/FYVE/PHD"/>
</dbReference>
<comment type="pathway">
    <text evidence="2 5">Protein modification; protein ubiquitination.</text>
</comment>
<proteinExistence type="predicted"/>
<dbReference type="EMBL" id="JAVXUP010000173">
    <property type="protein sequence ID" value="KAK3035466.1"/>
    <property type="molecule type" value="Genomic_DNA"/>
</dbReference>
<evidence type="ECO:0000256" key="4">
    <source>
        <dbReference type="ARBA" id="ARBA00022786"/>
    </source>
</evidence>
<dbReference type="InterPro" id="IPR003613">
    <property type="entry name" value="Ubox_domain"/>
</dbReference>
<dbReference type="Proteomes" id="UP001188597">
    <property type="component" value="Unassembled WGS sequence"/>
</dbReference>
<dbReference type="InterPro" id="IPR016024">
    <property type="entry name" value="ARM-type_fold"/>
</dbReference>
<comment type="catalytic activity">
    <reaction evidence="1 5">
        <text>S-ubiquitinyl-[E2 ubiquitin-conjugating enzyme]-L-cysteine + [acceptor protein]-L-lysine = [E2 ubiquitin-conjugating enzyme]-L-cysteine + N(6)-ubiquitinyl-[acceptor protein]-L-lysine.</text>
        <dbReference type="EC" id="2.3.2.27"/>
    </reaction>
</comment>
<comment type="caution">
    <text evidence="7">The sequence shown here is derived from an EMBL/GenBank/DDBJ whole genome shotgun (WGS) entry which is preliminary data.</text>
</comment>
<feature type="domain" description="U-box" evidence="6">
    <location>
        <begin position="11"/>
        <end position="86"/>
    </location>
</feature>
<keyword evidence="8" id="KW-1185">Reference proteome</keyword>
<evidence type="ECO:0000256" key="5">
    <source>
        <dbReference type="RuleBase" id="RU369093"/>
    </source>
</evidence>
<dbReference type="GO" id="GO:0061630">
    <property type="term" value="F:ubiquitin protein ligase activity"/>
    <property type="evidence" value="ECO:0007669"/>
    <property type="project" value="UniProtKB-UniRule"/>
</dbReference>
<dbReference type="PANTHER" id="PTHR22849:SF23">
    <property type="entry name" value="U-BOX DOMAIN-CONTAINING PROTEIN"/>
    <property type="match status" value="1"/>
</dbReference>
<evidence type="ECO:0000259" key="6">
    <source>
        <dbReference type="PROSITE" id="PS51698"/>
    </source>
</evidence>
<comment type="function">
    <text evidence="5">Functions as an E3 ubiquitin ligase.</text>
</comment>
<keyword evidence="3 5" id="KW-0808">Transferase</keyword>
<dbReference type="Pfam" id="PF25598">
    <property type="entry name" value="ARM_PUB"/>
    <property type="match status" value="1"/>
</dbReference>
<evidence type="ECO:0000313" key="8">
    <source>
        <dbReference type="Proteomes" id="UP001188597"/>
    </source>
</evidence>
<evidence type="ECO:0000256" key="1">
    <source>
        <dbReference type="ARBA" id="ARBA00000900"/>
    </source>
</evidence>
<dbReference type="InterPro" id="IPR011989">
    <property type="entry name" value="ARM-like"/>
</dbReference>
<protein>
    <recommendedName>
        <fullName evidence="5 6">U-box domain-containing protein</fullName>
        <ecNumber evidence="5">2.3.2.27</ecNumber>
    </recommendedName>
    <alternativeName>
        <fullName evidence="5">RING-type E3 ubiquitin transferase PUB</fullName>
    </alternativeName>
</protein>
<organism evidence="7 8">
    <name type="scientific">Escallonia herrerae</name>
    <dbReference type="NCBI Taxonomy" id="1293975"/>
    <lineage>
        <taxon>Eukaryota</taxon>
        <taxon>Viridiplantae</taxon>
        <taxon>Streptophyta</taxon>
        <taxon>Embryophyta</taxon>
        <taxon>Tracheophyta</taxon>
        <taxon>Spermatophyta</taxon>
        <taxon>Magnoliopsida</taxon>
        <taxon>eudicotyledons</taxon>
        <taxon>Gunneridae</taxon>
        <taxon>Pentapetalae</taxon>
        <taxon>asterids</taxon>
        <taxon>campanulids</taxon>
        <taxon>Escalloniales</taxon>
        <taxon>Escalloniaceae</taxon>
        <taxon>Escallonia</taxon>
    </lineage>
</organism>
<sequence>METVKNNHTMDFPPDFSCPISMELMKDPVTISTGVTYERKSIEKWLFTYKKKSCPATMLSLDNFDITPNHTLRRLILAWQDSGSQLLPSSPPPSIKHDELMSLLNTIESTPFKVSSLKKLRIIVETSGDVKIDFRNCGGIEMLLRIVVQILVESLDFLTFRACEESLGVLNQLFQSEEDETLLKLLSKPECMKSMAIMLQRGSADARFYTISIFQKMVRAEYNWDFFIHGQGVDFFKSLLELVSDEISTEASTCALQVLIAILGGSSKKSRLKAVEAGGICTLIELLPDTNKSKSEKMMQLIKLLCECPEGRLAFTEHKLAIPVITKKILHVSDTASMIGVKILWLICTFQPTERVLEEMLIYGSVKKLVALLHVDGRSSTKEKVVKMFRLHGSSWRRYSCFPSELKDYLGLVNSS</sequence>
<dbReference type="SUPFAM" id="SSF57850">
    <property type="entry name" value="RING/U-box"/>
    <property type="match status" value="1"/>
</dbReference>
<dbReference type="SMART" id="SM00504">
    <property type="entry name" value="Ubox"/>
    <property type="match status" value="1"/>
</dbReference>
<keyword evidence="4 5" id="KW-0833">Ubl conjugation pathway</keyword>
<dbReference type="InterPro" id="IPR045185">
    <property type="entry name" value="PUB22/23/24-like"/>
</dbReference>
<dbReference type="CDD" id="cd16664">
    <property type="entry name" value="RING-Ubox_PUB"/>
    <property type="match status" value="1"/>
</dbReference>
<dbReference type="AlphaFoldDB" id="A0AA88WWF6"/>
<dbReference type="GO" id="GO:0016567">
    <property type="term" value="P:protein ubiquitination"/>
    <property type="evidence" value="ECO:0007669"/>
    <property type="project" value="UniProtKB-UniRule"/>
</dbReference>
<dbReference type="InterPro" id="IPR058678">
    <property type="entry name" value="ARM_PUB"/>
</dbReference>
<evidence type="ECO:0000313" key="7">
    <source>
        <dbReference type="EMBL" id="KAK3035466.1"/>
    </source>
</evidence>
<accession>A0AA88WWF6</accession>